<accession>A0A8S1WZP2</accession>
<evidence type="ECO:0000313" key="3">
    <source>
        <dbReference type="EMBL" id="CAD8195373.1"/>
    </source>
</evidence>
<sequence length="209" mass="24790">MNYQFDGSQTKKKYAIITPAVRMAFIERVQSKKSTIKQAAQEFGIKFSTSKAILQTYKREGRVGKKKTRSRQKTFKLDSKNENKDEKFQDQRSIDFIDQKSQQNPQPIHLKQMTLQQEQAQQFQIFQLSLQMNPYLFLHQNLYLQQNHLQIPNPQPMNYYWQLNNLRIQTLPQSSEKILDSRQWLTPIQSTKLLDSKFNEIGPTLKDFN</sequence>
<dbReference type="Pfam" id="PF13518">
    <property type="entry name" value="HTH_28"/>
    <property type="match status" value="1"/>
</dbReference>
<keyword evidence="4" id="KW-1185">Reference proteome</keyword>
<dbReference type="EMBL" id="CAJJDO010000109">
    <property type="protein sequence ID" value="CAD8195373.1"/>
    <property type="molecule type" value="Genomic_DNA"/>
</dbReference>
<proteinExistence type="predicted"/>
<dbReference type="OrthoDB" id="311540at2759"/>
<feature type="domain" description="Insertion element IS150 protein InsJ-like helix-turn-helix" evidence="2">
    <location>
        <begin position="22"/>
        <end position="71"/>
    </location>
</feature>
<organism evidence="3 4">
    <name type="scientific">Paramecium pentaurelia</name>
    <dbReference type="NCBI Taxonomy" id="43138"/>
    <lineage>
        <taxon>Eukaryota</taxon>
        <taxon>Sar</taxon>
        <taxon>Alveolata</taxon>
        <taxon>Ciliophora</taxon>
        <taxon>Intramacronucleata</taxon>
        <taxon>Oligohymenophorea</taxon>
        <taxon>Peniculida</taxon>
        <taxon>Parameciidae</taxon>
        <taxon>Paramecium</taxon>
    </lineage>
</organism>
<comment type="caution">
    <text evidence="3">The sequence shown here is derived from an EMBL/GenBank/DDBJ whole genome shotgun (WGS) entry which is preliminary data.</text>
</comment>
<feature type="compositionally biased region" description="Basic and acidic residues" evidence="1">
    <location>
        <begin position="75"/>
        <end position="92"/>
    </location>
</feature>
<feature type="region of interest" description="Disordered" evidence="1">
    <location>
        <begin position="61"/>
        <end position="92"/>
    </location>
</feature>
<name>A0A8S1WZP2_9CILI</name>
<protein>
    <recommendedName>
        <fullName evidence="2">Insertion element IS150 protein InsJ-like helix-turn-helix domain-containing protein</fullName>
    </recommendedName>
</protein>
<reference evidence="3" key="1">
    <citation type="submission" date="2021-01" db="EMBL/GenBank/DDBJ databases">
        <authorList>
            <consortium name="Genoscope - CEA"/>
            <person name="William W."/>
        </authorList>
    </citation>
    <scope>NUCLEOTIDE SEQUENCE</scope>
</reference>
<dbReference type="AlphaFoldDB" id="A0A8S1WZP2"/>
<dbReference type="Proteomes" id="UP000689195">
    <property type="component" value="Unassembled WGS sequence"/>
</dbReference>
<gene>
    <name evidence="3" type="ORF">PPENT_87.1.T1090086</name>
</gene>
<evidence type="ECO:0000259" key="2">
    <source>
        <dbReference type="Pfam" id="PF13518"/>
    </source>
</evidence>
<dbReference type="InterPro" id="IPR055247">
    <property type="entry name" value="InsJ-like_HTH"/>
</dbReference>
<evidence type="ECO:0000313" key="4">
    <source>
        <dbReference type="Proteomes" id="UP000689195"/>
    </source>
</evidence>
<evidence type="ECO:0000256" key="1">
    <source>
        <dbReference type="SAM" id="MobiDB-lite"/>
    </source>
</evidence>
<feature type="compositionally biased region" description="Basic residues" evidence="1">
    <location>
        <begin position="64"/>
        <end position="74"/>
    </location>
</feature>